<dbReference type="Pfam" id="PF01547">
    <property type="entry name" value="SBP_bac_1"/>
    <property type="match status" value="1"/>
</dbReference>
<evidence type="ECO:0000313" key="3">
    <source>
        <dbReference type="Proteomes" id="UP000542813"/>
    </source>
</evidence>
<dbReference type="AlphaFoldDB" id="A0A7W9GS47"/>
<dbReference type="Proteomes" id="UP000542813">
    <property type="component" value="Unassembled WGS sequence"/>
</dbReference>
<dbReference type="PANTHER" id="PTHR43649:SF12">
    <property type="entry name" value="DIACETYLCHITOBIOSE BINDING PROTEIN DASA"/>
    <property type="match status" value="1"/>
</dbReference>
<gene>
    <name evidence="2" type="ORF">HD601_003314</name>
</gene>
<name>A0A7W9GS47_9ACTN</name>
<evidence type="ECO:0000313" key="2">
    <source>
        <dbReference type="EMBL" id="MBB5788739.1"/>
    </source>
</evidence>
<keyword evidence="1" id="KW-0732">Signal</keyword>
<dbReference type="RefSeq" id="WP_184823585.1">
    <property type="nucleotide sequence ID" value="NZ_JACHMM010000001.1"/>
</dbReference>
<sequence>MTTRTHRSTTVAGTALLATLALAACGGSGGDSTGAGDDSGAPSGELRIAVPTSQGPATTAAAEAFEQEYPDVSVDVSTANTDQYQQATRTQLASGTAADVVYVWAGSGGVMSVATLASEGVLADLSEEEWTAGIPEEQRFLTQVDGKTYILPAIYGAVGAIYNQAAFDTAGVTPPQTWTELLAACDTFNDAGIVPMALGLQTPANGQFIDYSLVATTVYAEQPDFGEQMDSGAATFADSGWRDAMEKYLELNEHGCFQENPTGTPADEALRMVSTGEAAMSVQVNSSLPQVQESAPDTEFGLLALPATDDAPATRLPVALTGTFGVTARSENQATAKAFLDFLAENQSIYAEQVSTLPIDPDQAPAEVTPALETVSTFVADGRTAPYPDQTWPNPEVQQTHLQVVQDLFTGSASVDDALGRLQEAFEG</sequence>
<protein>
    <submittedName>
        <fullName evidence="2">Raffinose/stachyose/melibiose transport system substrate-binding protein</fullName>
    </submittedName>
</protein>
<feature type="signal peptide" evidence="1">
    <location>
        <begin position="1"/>
        <end position="23"/>
    </location>
</feature>
<dbReference type="InterPro" id="IPR050490">
    <property type="entry name" value="Bact_solute-bd_prot1"/>
</dbReference>
<keyword evidence="3" id="KW-1185">Reference proteome</keyword>
<feature type="chain" id="PRO_5031104460" evidence="1">
    <location>
        <begin position="24"/>
        <end position="428"/>
    </location>
</feature>
<dbReference type="PROSITE" id="PS51257">
    <property type="entry name" value="PROKAR_LIPOPROTEIN"/>
    <property type="match status" value="1"/>
</dbReference>
<proteinExistence type="predicted"/>
<reference evidence="2 3" key="1">
    <citation type="submission" date="2020-08" db="EMBL/GenBank/DDBJ databases">
        <title>Sequencing the genomes of 1000 actinobacteria strains.</title>
        <authorList>
            <person name="Klenk H.-P."/>
        </authorList>
    </citation>
    <scope>NUCLEOTIDE SEQUENCE [LARGE SCALE GENOMIC DNA]</scope>
    <source>
        <strain evidence="2 3">DSM 102122</strain>
    </source>
</reference>
<accession>A0A7W9GS47</accession>
<dbReference type="InterPro" id="IPR006059">
    <property type="entry name" value="SBP"/>
</dbReference>
<dbReference type="EMBL" id="JACHMM010000001">
    <property type="protein sequence ID" value="MBB5788739.1"/>
    <property type="molecule type" value="Genomic_DNA"/>
</dbReference>
<dbReference type="Gene3D" id="3.40.190.10">
    <property type="entry name" value="Periplasmic binding protein-like II"/>
    <property type="match status" value="2"/>
</dbReference>
<comment type="caution">
    <text evidence="2">The sequence shown here is derived from an EMBL/GenBank/DDBJ whole genome shotgun (WGS) entry which is preliminary data.</text>
</comment>
<dbReference type="PANTHER" id="PTHR43649">
    <property type="entry name" value="ARABINOSE-BINDING PROTEIN-RELATED"/>
    <property type="match status" value="1"/>
</dbReference>
<organism evidence="2 3">
    <name type="scientific">Jiangella mangrovi</name>
    <dbReference type="NCBI Taxonomy" id="1524084"/>
    <lineage>
        <taxon>Bacteria</taxon>
        <taxon>Bacillati</taxon>
        <taxon>Actinomycetota</taxon>
        <taxon>Actinomycetes</taxon>
        <taxon>Jiangellales</taxon>
        <taxon>Jiangellaceae</taxon>
        <taxon>Jiangella</taxon>
    </lineage>
</organism>
<dbReference type="SUPFAM" id="SSF53850">
    <property type="entry name" value="Periplasmic binding protein-like II"/>
    <property type="match status" value="1"/>
</dbReference>
<evidence type="ECO:0000256" key="1">
    <source>
        <dbReference type="SAM" id="SignalP"/>
    </source>
</evidence>